<feature type="domain" description="tRNA (32-2'-O)-methyltransferase regulator THADA-like TPR repeats region" evidence="3">
    <location>
        <begin position="242"/>
        <end position="445"/>
    </location>
</feature>
<keyword evidence="1" id="KW-0819">tRNA processing</keyword>
<dbReference type="InterPro" id="IPR051954">
    <property type="entry name" value="tRNA_methyltransferase_THADA"/>
</dbReference>
<dbReference type="Proteomes" id="UP000887569">
    <property type="component" value="Unplaced"/>
</dbReference>
<dbReference type="Pfam" id="PF10350">
    <property type="entry name" value="DUF2428"/>
    <property type="match status" value="1"/>
</dbReference>
<sequence length="1324" mass="150883">MRAYDSVTNFVARSSIRSDDALCDRLKCDPDGIPSLEFIFRRSEDWWLCRCCAQHECFLVDACIPALIEAANRNPNESNVIFDVTKALGRSMAILKDGNCTLSRSVEAAILDFVCRFWDSMVEFVCHECVYIFDVLIHLHSLGCKCKTERRGDGCCSWILEVANSLTDGTPSCRSKLKCLLIFVKQYPLVIDRFPDETITSFYKSLSCATLAVAASHLIVYDLSRLFTDACRLSLHTSLLRNALCSPNQQLWAGAREKLIPILFKDKHLAGWLAEDFTATLSEGFSDDRTLDVMLFLSRLCIFHQTVTGGYSTWDDFIDERYLIRALLHSHSQMRLSAWNLISDHPRLTVPIRRREVELMKAFMLTNMTEQCPAIRQKILTGLKKIFIRVRETSQMLLKAGNDEEDLVNCYVNFVLWLRDLCFESLQKGSNFNRRIMALHIIDYIYQKPFLRADSKGLFYQSIASRLRLERDHHLKLLNCLDDSYQLCQEVALDLLTSNCCADLIDWDTFLEESICRMLSTRSHNVMSSSYRFRYFLRKNSSRIESFFEYLLDLCSARIRLIIGNLLAVATEGGSLYPILNAIAVVIEQVEWENLSVEEVEWWHSHVSAQLLPLCFEVGELVAPVVHSMSPEGFAPDALLHSNESIHNGMASLTETSQLLLVGCWRAHRHISTILHLIASKVPYPLLISDAELRRIGEYYWLQLTECKHCGAFELAVEGFEGLCRRLWNLMDTHRDDHECTLPTPDGWLDDILAAIKGEVDTSKLCSTRRSAGLPHLVCAILGTEPRQRNAHCVRKALDSLLSYEHLSPELQVHSINVLRSIFSDKRLSEAVQGRLERALRACLLGIASPFWPLRNAISQLFAALLVRIFGVAKTPQRTLRVHEKNAMSGYEFFSRFPSLYDMIYLRLLAFADMNNQLGVYPVLALLTHLFPSTQRSREHPISVFILPTLRVLLDCRAQKIRELAAHALIAICDEQDVGFLLRWIRSLELLKARQNHVHCILLILQVVNERFEDNPFQCDVKRIVDEIIEKKLFRSWCDCNLSILAALIHSCGVRPKLYHIKLLIDSDATRWLTARPVAALMARFLLENATGDVEEGMIAAVELLQRKRNLRSELWRAFLKKTHVGISSLLLRMAAADLCESDEYTVCNILRLLLDNVAMVLGNEECVKLVNAYIEKLTDGSFHLGREISKDLIHLLSMELHLTCFDVRWILSCAQSESVHSKRIALRGILWARENCIKAIEVLNAGAVLLQDEESSIREESASILSGVLHSGKGYSLLNAQIVLWMVVRQFPSLHEQLFKGAVFEGDEHRLFDACVSNPYAEG</sequence>
<reference evidence="6" key="1">
    <citation type="submission" date="2022-11" db="UniProtKB">
        <authorList>
            <consortium name="WormBaseParasite"/>
        </authorList>
    </citation>
    <scope>IDENTIFICATION</scope>
</reference>
<dbReference type="InterPro" id="IPR056843">
    <property type="entry name" value="THADA-like_TPR"/>
</dbReference>
<dbReference type="InterPro" id="IPR019442">
    <property type="entry name" value="THADA/TRM732_DUF2428"/>
</dbReference>
<evidence type="ECO:0000259" key="2">
    <source>
        <dbReference type="Pfam" id="PF10350"/>
    </source>
</evidence>
<dbReference type="InterPro" id="IPR056842">
    <property type="entry name" value="THADA-like_TPR_C"/>
</dbReference>
<dbReference type="PANTHER" id="PTHR14387">
    <property type="entry name" value="THADA/DEATH RECEPTOR INTERACTING PROTEIN"/>
    <property type="match status" value="1"/>
</dbReference>
<dbReference type="GO" id="GO:0030488">
    <property type="term" value="P:tRNA methylation"/>
    <property type="evidence" value="ECO:0007669"/>
    <property type="project" value="TreeGrafter"/>
</dbReference>
<evidence type="ECO:0000256" key="1">
    <source>
        <dbReference type="ARBA" id="ARBA00022694"/>
    </source>
</evidence>
<feature type="domain" description="DUF2428" evidence="2">
    <location>
        <begin position="608"/>
        <end position="852"/>
    </location>
</feature>
<dbReference type="PANTHER" id="PTHR14387:SF7">
    <property type="entry name" value="THYROID ADENOMA-ASSOCIATED PROTEIN"/>
    <property type="match status" value="1"/>
</dbReference>
<protein>
    <submittedName>
        <fullName evidence="6">DUF2428 domain-containing protein</fullName>
    </submittedName>
</protein>
<dbReference type="Pfam" id="PF25151">
    <property type="entry name" value="TPR_Trm732_C"/>
    <property type="match status" value="1"/>
</dbReference>
<dbReference type="GO" id="GO:0005829">
    <property type="term" value="C:cytosol"/>
    <property type="evidence" value="ECO:0007669"/>
    <property type="project" value="TreeGrafter"/>
</dbReference>
<evidence type="ECO:0000313" key="6">
    <source>
        <dbReference type="WBParaSite" id="PgR004_g091_t01"/>
    </source>
</evidence>
<evidence type="ECO:0000259" key="4">
    <source>
        <dbReference type="Pfam" id="PF25151"/>
    </source>
</evidence>
<accession>A0A915AEQ0</accession>
<dbReference type="WBParaSite" id="PgR004_g091_t01">
    <property type="protein sequence ID" value="PgR004_g091_t01"/>
    <property type="gene ID" value="PgR004_g091"/>
</dbReference>
<evidence type="ECO:0000259" key="3">
    <source>
        <dbReference type="Pfam" id="PF25150"/>
    </source>
</evidence>
<name>A0A915AEQ0_PARUN</name>
<organism evidence="5 6">
    <name type="scientific">Parascaris univalens</name>
    <name type="common">Nematode worm</name>
    <dbReference type="NCBI Taxonomy" id="6257"/>
    <lineage>
        <taxon>Eukaryota</taxon>
        <taxon>Metazoa</taxon>
        <taxon>Ecdysozoa</taxon>
        <taxon>Nematoda</taxon>
        <taxon>Chromadorea</taxon>
        <taxon>Rhabditida</taxon>
        <taxon>Spirurina</taxon>
        <taxon>Ascaridomorpha</taxon>
        <taxon>Ascaridoidea</taxon>
        <taxon>Ascarididae</taxon>
        <taxon>Parascaris</taxon>
    </lineage>
</organism>
<evidence type="ECO:0000313" key="5">
    <source>
        <dbReference type="Proteomes" id="UP000887569"/>
    </source>
</evidence>
<keyword evidence="5" id="KW-1185">Reference proteome</keyword>
<feature type="domain" description="tRNA (32-2'-O)-methyltransferase regulator THADA-like C-terminal TPR repeats region" evidence="4">
    <location>
        <begin position="855"/>
        <end position="1006"/>
    </location>
</feature>
<dbReference type="Pfam" id="PF25150">
    <property type="entry name" value="TPR_Trm732"/>
    <property type="match status" value="1"/>
</dbReference>
<proteinExistence type="predicted"/>